<feature type="region of interest" description="Disordered" evidence="1">
    <location>
        <begin position="1"/>
        <end position="81"/>
    </location>
</feature>
<organism evidence="2">
    <name type="scientific">marine sediment metagenome</name>
    <dbReference type="NCBI Taxonomy" id="412755"/>
    <lineage>
        <taxon>unclassified sequences</taxon>
        <taxon>metagenomes</taxon>
        <taxon>ecological metagenomes</taxon>
    </lineage>
</organism>
<feature type="compositionally biased region" description="Low complexity" evidence="1">
    <location>
        <begin position="18"/>
        <end position="45"/>
    </location>
</feature>
<accession>A0A0F9K920</accession>
<protein>
    <submittedName>
        <fullName evidence="2">Uncharacterized protein</fullName>
    </submittedName>
</protein>
<feature type="compositionally biased region" description="Polar residues" evidence="1">
    <location>
        <begin position="65"/>
        <end position="81"/>
    </location>
</feature>
<name>A0A0F9K920_9ZZZZ</name>
<feature type="non-terminal residue" evidence="2">
    <location>
        <position position="148"/>
    </location>
</feature>
<reference evidence="2" key="1">
    <citation type="journal article" date="2015" name="Nature">
        <title>Complex archaea that bridge the gap between prokaryotes and eukaryotes.</title>
        <authorList>
            <person name="Spang A."/>
            <person name="Saw J.H."/>
            <person name="Jorgensen S.L."/>
            <person name="Zaremba-Niedzwiedzka K."/>
            <person name="Martijn J."/>
            <person name="Lind A.E."/>
            <person name="van Eijk R."/>
            <person name="Schleper C."/>
            <person name="Guy L."/>
            <person name="Ettema T.J."/>
        </authorList>
    </citation>
    <scope>NUCLEOTIDE SEQUENCE</scope>
</reference>
<dbReference type="EMBL" id="LAZR01009692">
    <property type="protein sequence ID" value="KKM71136.1"/>
    <property type="molecule type" value="Genomic_DNA"/>
</dbReference>
<sequence>MLETFELFNRQRLRKQLSSTPSPASASGPTRSGSPGGPTMSRSGPARALASRSASQVLGGELPTPDTSGPSGDASSRSAALQSFLESRLRAKLAGRGSPLYVLTWKHWDMPSGPPICALRARAPRTSGSGFGGWPTPCAGDLIERQKA</sequence>
<proteinExistence type="predicted"/>
<evidence type="ECO:0000313" key="2">
    <source>
        <dbReference type="EMBL" id="KKM71136.1"/>
    </source>
</evidence>
<evidence type="ECO:0000256" key="1">
    <source>
        <dbReference type="SAM" id="MobiDB-lite"/>
    </source>
</evidence>
<dbReference type="AlphaFoldDB" id="A0A0F9K920"/>
<comment type="caution">
    <text evidence="2">The sequence shown here is derived from an EMBL/GenBank/DDBJ whole genome shotgun (WGS) entry which is preliminary data.</text>
</comment>
<gene>
    <name evidence="2" type="ORF">LCGC14_1433600</name>
</gene>